<dbReference type="Proteomes" id="UP000199318">
    <property type="component" value="Unassembled WGS sequence"/>
</dbReference>
<dbReference type="RefSeq" id="WP_093072155.1">
    <property type="nucleotide sequence ID" value="NZ_FOGV01000004.1"/>
</dbReference>
<evidence type="ECO:0000256" key="1">
    <source>
        <dbReference type="SAM" id="Phobius"/>
    </source>
</evidence>
<protein>
    <recommendedName>
        <fullName evidence="4">DUF4064 domain-containing protein</fullName>
    </recommendedName>
</protein>
<gene>
    <name evidence="2" type="ORF">SAMN05444126_104131</name>
</gene>
<dbReference type="AlphaFoldDB" id="A0A1H9RHP1"/>
<evidence type="ECO:0000313" key="3">
    <source>
        <dbReference type="Proteomes" id="UP000199318"/>
    </source>
</evidence>
<accession>A0A1H9RHP1</accession>
<dbReference type="EMBL" id="FOGV01000004">
    <property type="protein sequence ID" value="SER71513.1"/>
    <property type="molecule type" value="Genomic_DNA"/>
</dbReference>
<name>A0A1H9RHP1_9BACI</name>
<keyword evidence="1" id="KW-1133">Transmembrane helix</keyword>
<evidence type="ECO:0000313" key="2">
    <source>
        <dbReference type="EMBL" id="SER71513.1"/>
    </source>
</evidence>
<reference evidence="3" key="1">
    <citation type="submission" date="2016-10" db="EMBL/GenBank/DDBJ databases">
        <authorList>
            <person name="de Groot N.N."/>
        </authorList>
    </citation>
    <scope>NUCLEOTIDE SEQUENCE [LARGE SCALE GENOMIC DNA]</scope>
    <source>
        <strain evidence="3">10nlg</strain>
    </source>
</reference>
<feature type="transmembrane region" description="Helical" evidence="1">
    <location>
        <begin position="73"/>
        <end position="103"/>
    </location>
</feature>
<sequence>MNRTTEMVLGILGGLIGFAGAFFALFMGEIDQATGGDNTLTGLGMSAFLFSTLGVIGGILVKFKAKLAGWVMVISGVAILVSISLFGFIPALLLVPAGLMALLRKPQ</sequence>
<feature type="transmembrane region" description="Helical" evidence="1">
    <location>
        <begin position="7"/>
        <end position="28"/>
    </location>
</feature>
<comment type="caution">
    <text evidence="2">The sequence shown here is derived from an EMBL/GenBank/DDBJ whole genome shotgun (WGS) entry which is preliminary data.</text>
</comment>
<evidence type="ECO:0008006" key="4">
    <source>
        <dbReference type="Google" id="ProtNLM"/>
    </source>
</evidence>
<organism evidence="2 3">
    <name type="scientific">Salisediminibacterium halotolerans</name>
    <dbReference type="NCBI Taxonomy" id="517425"/>
    <lineage>
        <taxon>Bacteria</taxon>
        <taxon>Bacillati</taxon>
        <taxon>Bacillota</taxon>
        <taxon>Bacilli</taxon>
        <taxon>Bacillales</taxon>
        <taxon>Bacillaceae</taxon>
        <taxon>Salisediminibacterium</taxon>
    </lineage>
</organism>
<keyword evidence="1" id="KW-0812">Transmembrane</keyword>
<keyword evidence="3" id="KW-1185">Reference proteome</keyword>
<dbReference type="OrthoDB" id="2623361at2"/>
<dbReference type="STRING" id="1464123.SAMN05444126_104131"/>
<keyword evidence="1" id="KW-0472">Membrane</keyword>
<proteinExistence type="predicted"/>
<feature type="transmembrane region" description="Helical" evidence="1">
    <location>
        <begin position="40"/>
        <end position="61"/>
    </location>
</feature>